<evidence type="ECO:0000259" key="1">
    <source>
        <dbReference type="Pfam" id="PF06094"/>
    </source>
</evidence>
<proteinExistence type="predicted"/>
<sequence>MEKSSGEKESIHEGEESKVKDKTLYGNVFHRNVCWQRSYKRPEGEELIMALYGSLRNGLYNSRRFDLQNRSEFLGTTTVRGYALYSLGPYPGIYPSEGSCIIAEVRRFSGKQQLEIAKSIDYMELFGGYHREYVDLEIGDQKFRGFIYVYDEKPESERIEHGDWARYLKEKEQYE</sequence>
<reference evidence="2" key="1">
    <citation type="submission" date="2014-07" db="EMBL/GenBank/DDBJ databases">
        <title>Methanogenic archaea and the global carbon cycle.</title>
        <authorList>
            <person name="Henriksen J.R."/>
            <person name="Luke J."/>
            <person name="Reinhart S."/>
            <person name="Benedict M.N."/>
            <person name="Youngblut N.D."/>
            <person name="Metcalf M.E."/>
            <person name="Whitaker R.J."/>
            <person name="Metcalf W.W."/>
        </authorList>
    </citation>
    <scope>NUCLEOTIDE SEQUENCE [LARGE SCALE GENOMIC DNA]</scope>
    <source>
        <strain evidence="2">3</strain>
    </source>
</reference>
<dbReference type="STRING" id="1434107.MSBR3_0006"/>
<dbReference type="AlphaFoldDB" id="A0A0E3SEI2"/>
<name>A0A0E3SEI2_METBA</name>
<dbReference type="GeneID" id="24787416"/>
<dbReference type="OrthoDB" id="131216at2157"/>
<keyword evidence="3" id="KW-1185">Reference proteome</keyword>
<dbReference type="KEGG" id="mbak:MSBR3_0006"/>
<dbReference type="Proteomes" id="UP000033066">
    <property type="component" value="Chromosome"/>
</dbReference>
<feature type="domain" description="Gamma-glutamylcyclotransferase AIG2-like" evidence="1">
    <location>
        <begin position="51"/>
        <end position="165"/>
    </location>
</feature>
<organism evidence="2 3">
    <name type="scientific">Methanosarcina barkeri 3</name>
    <dbReference type="NCBI Taxonomy" id="1434107"/>
    <lineage>
        <taxon>Archaea</taxon>
        <taxon>Methanobacteriati</taxon>
        <taxon>Methanobacteriota</taxon>
        <taxon>Stenosarchaea group</taxon>
        <taxon>Methanomicrobia</taxon>
        <taxon>Methanosarcinales</taxon>
        <taxon>Methanosarcinaceae</taxon>
        <taxon>Methanosarcina</taxon>
    </lineage>
</organism>
<dbReference type="EMBL" id="CP009517">
    <property type="protein sequence ID" value="AKB80584.1"/>
    <property type="molecule type" value="Genomic_DNA"/>
</dbReference>
<accession>A0A0E3SEI2</accession>
<evidence type="ECO:0000313" key="2">
    <source>
        <dbReference type="EMBL" id="AKB80584.1"/>
    </source>
</evidence>
<dbReference type="SUPFAM" id="SSF110857">
    <property type="entry name" value="Gamma-glutamyl cyclotransferase-like"/>
    <property type="match status" value="1"/>
</dbReference>
<dbReference type="InterPro" id="IPR009288">
    <property type="entry name" value="AIG2-like_dom"/>
</dbReference>
<dbReference type="Gene3D" id="3.10.490.10">
    <property type="entry name" value="Gamma-glutamyl cyclotransferase-like"/>
    <property type="match status" value="1"/>
</dbReference>
<protein>
    <recommendedName>
        <fullName evidence="1">Gamma-glutamylcyclotransferase AIG2-like domain-containing protein</fullName>
    </recommendedName>
</protein>
<evidence type="ECO:0000313" key="3">
    <source>
        <dbReference type="Proteomes" id="UP000033066"/>
    </source>
</evidence>
<dbReference type="Pfam" id="PF06094">
    <property type="entry name" value="GGACT"/>
    <property type="match status" value="1"/>
</dbReference>
<dbReference type="HOGENOM" id="CLU_130791_0_0_2"/>
<dbReference type="InterPro" id="IPR036568">
    <property type="entry name" value="GGCT-like_sf"/>
</dbReference>
<gene>
    <name evidence="2" type="ORF">MSBR3_0006</name>
</gene>
<dbReference type="PATRIC" id="fig|1434107.4.peg.6"/>
<dbReference type="RefSeq" id="WP_048105571.1">
    <property type="nucleotide sequence ID" value="NZ_CP009517.1"/>
</dbReference>
<dbReference type="InterPro" id="IPR013024">
    <property type="entry name" value="GGCT-like"/>
</dbReference>
<dbReference type="CDD" id="cd06661">
    <property type="entry name" value="GGCT_like"/>
    <property type="match status" value="1"/>
</dbReference>